<dbReference type="InterPro" id="IPR017900">
    <property type="entry name" value="4Fe4S_Fe_S_CS"/>
</dbReference>
<feature type="domain" description="4Fe-4S ferredoxin-type" evidence="5">
    <location>
        <begin position="318"/>
        <end position="347"/>
    </location>
</feature>
<sequence length="658" mass="67797">MTVAVISDCRGTADIDRNAVAEAIDVEEAILTSAVADHREAIAERIEDADTDAVLFVAGDGPVVTELLEALEEAGYRTDRVSPFIGASVDSAVGTAVVAGAANAAVRQLAIRPEIDLDPAPSGEHVVVVGDPLVARDLAGNVDVTLIADHQDLAGTSLPDSVTVRRGTATALERVGGGYEVQLETWVTEDCTGCGRCLRRYPEATTDVPVQVTADTVEPAVCPADAIRPADEPLVEQVEASQVVWPNHQGPLAADRWVHTIRTGVAGAVNRAAWMRARPEVTVDHSTCAVGTAGNEGCSACEEACPNDAISISLAHDGGVSIEPDRCVACGTCVSVCPTASIEPTRAHDVATTADFVEAAIGPVADATAGSSLPWGGSATPFGVVFVSEAIEPAVRATLSSRSVPPVIPIVLPNVLSVSDAVAIYAVALGADGVLLASDPDRATEPVEDAVRQANLALDDLGLGERVAVANTADPDALARAMDGLVADSIDAVETGSVRTDSRHALGLDASVALAAGHGSNASMVAAPGSGTVTVEESGCTLCTTCHDVCPTGALEQTEGQLHFDPEACVGCGHCETACPEDVIDVSPRVPLENGAVPERDVVVEKEMVECRVCGEPFASRAGIEEMEAQLDEAALEALDLEVCPDCRSQRAAETEFL</sequence>
<evidence type="ECO:0000313" key="7">
    <source>
        <dbReference type="Proteomes" id="UP000186165"/>
    </source>
</evidence>
<dbReference type="InterPro" id="IPR050157">
    <property type="entry name" value="PSI_iron-sulfur_center"/>
</dbReference>
<dbReference type="Pfam" id="PF12838">
    <property type="entry name" value="Fer4_7"/>
    <property type="match status" value="2"/>
</dbReference>
<keyword evidence="7" id="KW-1185">Reference proteome</keyword>
<dbReference type="PROSITE" id="PS51379">
    <property type="entry name" value="4FE4S_FER_2"/>
    <property type="match status" value="4"/>
</dbReference>
<dbReference type="EMBL" id="CP016804">
    <property type="protein sequence ID" value="APE96079.1"/>
    <property type="molecule type" value="Genomic_DNA"/>
</dbReference>
<gene>
    <name evidence="6" type="ORF">HSR6_1640</name>
</gene>
<dbReference type="InterPro" id="IPR017896">
    <property type="entry name" value="4Fe4S_Fe-S-bd"/>
</dbReference>
<feature type="domain" description="4Fe-4S ferredoxin-type" evidence="5">
    <location>
        <begin position="560"/>
        <end position="589"/>
    </location>
</feature>
<keyword evidence="1" id="KW-0004">4Fe-4S</keyword>
<feature type="domain" description="4Fe-4S ferredoxin-type" evidence="5">
    <location>
        <begin position="531"/>
        <end position="559"/>
    </location>
</feature>
<dbReference type="PANTHER" id="PTHR24960">
    <property type="entry name" value="PHOTOSYSTEM I IRON-SULFUR CENTER-RELATED"/>
    <property type="match status" value="1"/>
</dbReference>
<dbReference type="PROSITE" id="PS00198">
    <property type="entry name" value="4FE4S_FER_1"/>
    <property type="match status" value="2"/>
</dbReference>
<dbReference type="Proteomes" id="UP000186165">
    <property type="component" value="Chromosome"/>
</dbReference>
<dbReference type="PANTHER" id="PTHR24960:SF79">
    <property type="entry name" value="PHOTOSYSTEM I IRON-SULFUR CENTER"/>
    <property type="match status" value="1"/>
</dbReference>
<evidence type="ECO:0000256" key="1">
    <source>
        <dbReference type="ARBA" id="ARBA00022485"/>
    </source>
</evidence>
<dbReference type="AlphaFoldDB" id="A0A1J1AED5"/>
<organism evidence="6 7">
    <name type="scientific">Halodesulfurarchaeum formicicum</name>
    <dbReference type="NCBI Taxonomy" id="1873524"/>
    <lineage>
        <taxon>Archaea</taxon>
        <taxon>Methanobacteriati</taxon>
        <taxon>Methanobacteriota</taxon>
        <taxon>Stenosarchaea group</taxon>
        <taxon>Halobacteria</taxon>
        <taxon>Halobacteriales</taxon>
        <taxon>Halobacteriaceae</taxon>
        <taxon>Halodesulfurarchaeum</taxon>
    </lineage>
</organism>
<feature type="domain" description="4Fe-4S ferredoxin-type" evidence="5">
    <location>
        <begin position="279"/>
        <end position="315"/>
    </location>
</feature>
<dbReference type="GeneID" id="30418169"/>
<evidence type="ECO:0000259" key="5">
    <source>
        <dbReference type="PROSITE" id="PS51379"/>
    </source>
</evidence>
<keyword evidence="3" id="KW-0408">Iron</keyword>
<dbReference type="GO" id="GO:0046872">
    <property type="term" value="F:metal ion binding"/>
    <property type="evidence" value="ECO:0007669"/>
    <property type="project" value="UniProtKB-KW"/>
</dbReference>
<dbReference type="RefSeq" id="WP_071933313.1">
    <property type="nucleotide sequence ID" value="NZ_CP016804.1"/>
</dbReference>
<dbReference type="OrthoDB" id="23478at2157"/>
<name>A0A1J1AED5_9EURY</name>
<protein>
    <submittedName>
        <fullName evidence="6">Iron-sulfur binding protein, ferredoxin-like protein</fullName>
    </submittedName>
</protein>
<proteinExistence type="predicted"/>
<evidence type="ECO:0000256" key="3">
    <source>
        <dbReference type="ARBA" id="ARBA00023004"/>
    </source>
</evidence>
<evidence type="ECO:0000313" key="6">
    <source>
        <dbReference type="EMBL" id="APE96079.1"/>
    </source>
</evidence>
<reference evidence="7" key="1">
    <citation type="submission" date="2016-08" db="EMBL/GenBank/DDBJ databases">
        <title>Discovery of first anaerobic lithoheterotrophic haloarchae widely represented in hypersaline habitats.</title>
        <authorList>
            <person name="Sorokin D.Y."/>
            <person name="Kublanov I.V."/>
            <person name="Roman P."/>
            <person name="Sinninghe Damste J.S."/>
            <person name="Golyshin P.N."/>
            <person name="Rojo D."/>
            <person name="Ciordia S."/>
            <person name="Mena Md.C."/>
            <person name="Ferrer M."/>
            <person name="Smedile F."/>
            <person name="Messina E."/>
            <person name="La Cono V."/>
            <person name="Yakimov M.M."/>
        </authorList>
    </citation>
    <scope>NUCLEOTIDE SEQUENCE [LARGE SCALE GENOMIC DNA]</scope>
    <source>
        <strain evidence="7">HSR6</strain>
    </source>
</reference>
<keyword evidence="4" id="KW-0411">Iron-sulfur</keyword>
<evidence type="ECO:0000256" key="2">
    <source>
        <dbReference type="ARBA" id="ARBA00022723"/>
    </source>
</evidence>
<dbReference type="GO" id="GO:0016491">
    <property type="term" value="F:oxidoreductase activity"/>
    <property type="evidence" value="ECO:0007669"/>
    <property type="project" value="UniProtKB-ARBA"/>
</dbReference>
<dbReference type="SUPFAM" id="SSF54862">
    <property type="entry name" value="4Fe-4S ferredoxins"/>
    <property type="match status" value="2"/>
</dbReference>
<evidence type="ECO:0000256" key="4">
    <source>
        <dbReference type="ARBA" id="ARBA00023014"/>
    </source>
</evidence>
<dbReference type="GO" id="GO:0051539">
    <property type="term" value="F:4 iron, 4 sulfur cluster binding"/>
    <property type="evidence" value="ECO:0007669"/>
    <property type="project" value="UniProtKB-KW"/>
</dbReference>
<keyword evidence="2" id="KW-0479">Metal-binding</keyword>
<dbReference type="KEGG" id="hhsr:HSR6_1640"/>
<accession>A0A1J1AED5</accession>
<dbReference type="Gene3D" id="3.30.70.20">
    <property type="match status" value="2"/>
</dbReference>